<evidence type="ECO:0000256" key="1">
    <source>
        <dbReference type="ARBA" id="ARBA00023242"/>
    </source>
</evidence>
<evidence type="ECO:0000259" key="3">
    <source>
        <dbReference type="SMART" id="SM00906"/>
    </source>
</evidence>
<evidence type="ECO:0000313" key="5">
    <source>
        <dbReference type="Proteomes" id="UP000652219"/>
    </source>
</evidence>
<evidence type="ECO:0000256" key="2">
    <source>
        <dbReference type="SAM" id="MobiDB-lite"/>
    </source>
</evidence>
<dbReference type="GO" id="GO:0006351">
    <property type="term" value="P:DNA-templated transcription"/>
    <property type="evidence" value="ECO:0007669"/>
    <property type="project" value="InterPro"/>
</dbReference>
<sequence>FGVTKPYRVRTVVNLAKTASSQGLDRSPKSRGRESTSQPNINGPHGTNSAASYENASASAVEGSSSLKSQLAVAQRYAESADHEMSASPVPRCTDQVVDGTTASAETSVPSISHSYRSLPLPPTSAVITMLRKLKETAPSSFAVLRCLMPISDYIDLCRNVYFSIDDYSDTEFIIANSGLFYLFTEYFYPSGNTDLQRQYLAWGQQCRNAMLAAVGSLGACLLARPESVRAVVIGASHAVEVAKPWFAWRLSCYAAQLCVAGGYHDNIFMKNDDEETRRMKSLLFWYVYSLEKGLALRLGRASFVRECDITLSRDMKSLSLPKPWDSILPFWAWNAFMHSKLYELLYSQAATSASDEEVIVSADRLLDELKAGEIYHQVWQIIPFTSTLYLNDEQTSHSGKMGKLEDVLIVSQKVSYYITATLIARARLINGSPATWSPDCLEFARAAIQAHHEAMSMIREDRHMMSIYLHWRILHAPFVPIIVMFCHAISQHSLEDLQRLGDFAESLSASADLSPAAGELFKVSKDLYNTAKKQMETRMENIWVSPGMLSNTGLNQYFATALFPGVTDSTAIPDSTSEQLELMFGGQQIMGFF</sequence>
<dbReference type="PANTHER" id="PTHR46910">
    <property type="entry name" value="TRANSCRIPTION FACTOR PDR1"/>
    <property type="match status" value="1"/>
</dbReference>
<protein>
    <recommendedName>
        <fullName evidence="3">Xylanolytic transcriptional activator regulatory domain-containing protein</fullName>
    </recommendedName>
</protein>
<dbReference type="GO" id="GO:0008270">
    <property type="term" value="F:zinc ion binding"/>
    <property type="evidence" value="ECO:0007669"/>
    <property type="project" value="InterPro"/>
</dbReference>
<dbReference type="EMBL" id="WIGN01000250">
    <property type="protein sequence ID" value="KAF6803046.1"/>
    <property type="molecule type" value="Genomic_DNA"/>
</dbReference>
<feature type="compositionally biased region" description="Low complexity" evidence="2">
    <location>
        <begin position="48"/>
        <end position="57"/>
    </location>
</feature>
<dbReference type="Proteomes" id="UP000652219">
    <property type="component" value="Unassembled WGS sequence"/>
</dbReference>
<dbReference type="PANTHER" id="PTHR46910:SF5">
    <property type="entry name" value="ZN(II)2CYS6 TRANSCRIPTION FACTOR (EUROFUNG)"/>
    <property type="match status" value="1"/>
</dbReference>
<proteinExistence type="predicted"/>
<dbReference type="CDD" id="cd12148">
    <property type="entry name" value="fungal_TF_MHR"/>
    <property type="match status" value="1"/>
</dbReference>
<organism evidence="4 5">
    <name type="scientific">Colletotrichum sojae</name>
    <dbReference type="NCBI Taxonomy" id="2175907"/>
    <lineage>
        <taxon>Eukaryota</taxon>
        <taxon>Fungi</taxon>
        <taxon>Dikarya</taxon>
        <taxon>Ascomycota</taxon>
        <taxon>Pezizomycotina</taxon>
        <taxon>Sordariomycetes</taxon>
        <taxon>Hypocreomycetidae</taxon>
        <taxon>Glomerellales</taxon>
        <taxon>Glomerellaceae</taxon>
        <taxon>Colletotrichum</taxon>
        <taxon>Colletotrichum orchidearum species complex</taxon>
    </lineage>
</organism>
<feature type="region of interest" description="Disordered" evidence="2">
    <location>
        <begin position="18"/>
        <end position="57"/>
    </location>
</feature>
<dbReference type="GO" id="GO:0003700">
    <property type="term" value="F:DNA-binding transcription factor activity"/>
    <property type="evidence" value="ECO:0007669"/>
    <property type="project" value="InterPro"/>
</dbReference>
<feature type="domain" description="Xylanolytic transcriptional activator regulatory" evidence="3">
    <location>
        <begin position="248"/>
        <end position="319"/>
    </location>
</feature>
<comment type="caution">
    <text evidence="4">The sequence shown here is derived from an EMBL/GenBank/DDBJ whole genome shotgun (WGS) entry which is preliminary data.</text>
</comment>
<gene>
    <name evidence="4" type="ORF">CSOJ01_11168</name>
</gene>
<dbReference type="AlphaFoldDB" id="A0A8H6IZ37"/>
<evidence type="ECO:0000313" key="4">
    <source>
        <dbReference type="EMBL" id="KAF6803046.1"/>
    </source>
</evidence>
<dbReference type="Pfam" id="PF04082">
    <property type="entry name" value="Fungal_trans"/>
    <property type="match status" value="1"/>
</dbReference>
<keyword evidence="1" id="KW-0539">Nucleus</keyword>
<reference evidence="4 5" key="1">
    <citation type="journal article" date="2020" name="Phytopathology">
        <title>Genome Sequence Resources of Colletotrichum truncatum, C. plurivorum, C. musicola, and C. sojae: Four Species Pathogenic to Soybean (Glycine max).</title>
        <authorList>
            <person name="Rogerio F."/>
            <person name="Boufleur T.R."/>
            <person name="Ciampi-Guillardi M."/>
            <person name="Sukno S.A."/>
            <person name="Thon M.R."/>
            <person name="Massola Junior N.S."/>
            <person name="Baroncelli R."/>
        </authorList>
    </citation>
    <scope>NUCLEOTIDE SEQUENCE [LARGE SCALE GENOMIC DNA]</scope>
    <source>
        <strain evidence="4 5">LFN0009</strain>
    </source>
</reference>
<keyword evidence="5" id="KW-1185">Reference proteome</keyword>
<dbReference type="SMART" id="SM00906">
    <property type="entry name" value="Fungal_trans"/>
    <property type="match status" value="1"/>
</dbReference>
<dbReference type="InterPro" id="IPR007219">
    <property type="entry name" value="XnlR_reg_dom"/>
</dbReference>
<accession>A0A8H6IZ37</accession>
<name>A0A8H6IZ37_9PEZI</name>
<dbReference type="GO" id="GO:0003677">
    <property type="term" value="F:DNA binding"/>
    <property type="evidence" value="ECO:0007669"/>
    <property type="project" value="InterPro"/>
</dbReference>
<feature type="compositionally biased region" description="Polar residues" evidence="2">
    <location>
        <begin position="35"/>
        <end position="47"/>
    </location>
</feature>
<dbReference type="InterPro" id="IPR050987">
    <property type="entry name" value="AtrR-like"/>
</dbReference>
<feature type="non-terminal residue" evidence="4">
    <location>
        <position position="1"/>
    </location>
</feature>